<evidence type="ECO:0000256" key="1">
    <source>
        <dbReference type="SAM" id="MobiDB-lite"/>
    </source>
</evidence>
<feature type="compositionally biased region" description="Basic and acidic residues" evidence="1">
    <location>
        <begin position="33"/>
        <end position="56"/>
    </location>
</feature>
<name>A0A2I2G261_9EURO</name>
<comment type="caution">
    <text evidence="2">The sequence shown here is derived from an EMBL/GenBank/DDBJ whole genome shotgun (WGS) entry which is preliminary data.</text>
</comment>
<dbReference type="EMBL" id="MSFO01000006">
    <property type="protein sequence ID" value="PLB46970.1"/>
    <property type="molecule type" value="Genomic_DNA"/>
</dbReference>
<keyword evidence="3" id="KW-1185">Reference proteome</keyword>
<dbReference type="GeneID" id="36557359"/>
<dbReference type="Proteomes" id="UP000234275">
    <property type="component" value="Unassembled WGS sequence"/>
</dbReference>
<protein>
    <submittedName>
        <fullName evidence="2">Uncharacterized protein</fullName>
    </submittedName>
</protein>
<dbReference type="VEuPathDB" id="FungiDB:P170DRAFT_438681"/>
<feature type="compositionally biased region" description="Basic residues" evidence="1">
    <location>
        <begin position="9"/>
        <end position="32"/>
    </location>
</feature>
<gene>
    <name evidence="2" type="ORF">P170DRAFT_438681</name>
</gene>
<evidence type="ECO:0000313" key="2">
    <source>
        <dbReference type="EMBL" id="PLB46970.1"/>
    </source>
</evidence>
<proteinExistence type="predicted"/>
<evidence type="ECO:0000313" key="3">
    <source>
        <dbReference type="Proteomes" id="UP000234275"/>
    </source>
</evidence>
<reference evidence="2 3" key="1">
    <citation type="submission" date="2016-12" db="EMBL/GenBank/DDBJ databases">
        <title>The genomes of Aspergillus section Nigri reveals drivers in fungal speciation.</title>
        <authorList>
            <consortium name="DOE Joint Genome Institute"/>
            <person name="Vesth T.C."/>
            <person name="Nybo J."/>
            <person name="Theobald S."/>
            <person name="Brandl J."/>
            <person name="Frisvad J.C."/>
            <person name="Nielsen K.F."/>
            <person name="Lyhne E.K."/>
            <person name="Kogle M.E."/>
            <person name="Kuo A."/>
            <person name="Riley R."/>
            <person name="Clum A."/>
            <person name="Nolan M."/>
            <person name="Lipzen A."/>
            <person name="Salamov A."/>
            <person name="Henrissat B."/>
            <person name="Wiebenga A."/>
            <person name="De Vries R.P."/>
            <person name="Grigoriev I.V."/>
            <person name="Mortensen U.H."/>
            <person name="Andersen M.R."/>
            <person name="Baker S.E."/>
        </authorList>
    </citation>
    <scope>NUCLEOTIDE SEQUENCE [LARGE SCALE GENOMIC DNA]</scope>
    <source>
        <strain evidence="2 3">IBT 23096</strain>
    </source>
</reference>
<organism evidence="2 3">
    <name type="scientific">Aspergillus steynii IBT 23096</name>
    <dbReference type="NCBI Taxonomy" id="1392250"/>
    <lineage>
        <taxon>Eukaryota</taxon>
        <taxon>Fungi</taxon>
        <taxon>Dikarya</taxon>
        <taxon>Ascomycota</taxon>
        <taxon>Pezizomycotina</taxon>
        <taxon>Eurotiomycetes</taxon>
        <taxon>Eurotiomycetidae</taxon>
        <taxon>Eurotiales</taxon>
        <taxon>Aspergillaceae</taxon>
        <taxon>Aspergillus</taxon>
        <taxon>Aspergillus subgen. Circumdati</taxon>
    </lineage>
</organism>
<dbReference type="RefSeq" id="XP_024702272.1">
    <property type="nucleotide sequence ID" value="XM_024849660.1"/>
</dbReference>
<dbReference type="AlphaFoldDB" id="A0A2I2G261"/>
<feature type="region of interest" description="Disordered" evidence="1">
    <location>
        <begin position="1"/>
        <end position="79"/>
    </location>
</feature>
<sequence>MDSNDKEHRQKSRRRKKERKKRKRNEKKKRPKMKADRDRSSAYLKYERQPPGEAIKHGLAGKGGSGLDPTHSMMPSKAV</sequence>
<accession>A0A2I2G261</accession>